<dbReference type="AlphaFoldDB" id="A0A0U4C8T6"/>
<dbReference type="Pfam" id="PF00512">
    <property type="entry name" value="HisKA"/>
    <property type="match status" value="1"/>
</dbReference>
<dbReference type="InterPro" id="IPR004358">
    <property type="entry name" value="Sig_transdc_His_kin-like_C"/>
</dbReference>
<organism evidence="7 8">
    <name type="scientific">Hymenobacter sedentarius</name>
    <dbReference type="NCBI Taxonomy" id="1411621"/>
    <lineage>
        <taxon>Bacteria</taxon>
        <taxon>Pseudomonadati</taxon>
        <taxon>Bacteroidota</taxon>
        <taxon>Cytophagia</taxon>
        <taxon>Cytophagales</taxon>
        <taxon>Hymenobacteraceae</taxon>
        <taxon>Hymenobacter</taxon>
    </lineage>
</organism>
<evidence type="ECO:0000256" key="2">
    <source>
        <dbReference type="ARBA" id="ARBA00012438"/>
    </source>
</evidence>
<accession>A0A0U4C8T6</accession>
<evidence type="ECO:0000256" key="1">
    <source>
        <dbReference type="ARBA" id="ARBA00000085"/>
    </source>
</evidence>
<dbReference type="InterPro" id="IPR005467">
    <property type="entry name" value="His_kinase_dom"/>
</dbReference>
<feature type="transmembrane region" description="Helical" evidence="5">
    <location>
        <begin position="472"/>
        <end position="492"/>
    </location>
</feature>
<dbReference type="GO" id="GO:0000155">
    <property type="term" value="F:phosphorelay sensor kinase activity"/>
    <property type="evidence" value="ECO:0007669"/>
    <property type="project" value="InterPro"/>
</dbReference>
<keyword evidence="3" id="KW-0597">Phosphoprotein</keyword>
<evidence type="ECO:0000313" key="7">
    <source>
        <dbReference type="EMBL" id="ALW86696.1"/>
    </source>
</evidence>
<dbReference type="SMART" id="SM00388">
    <property type="entry name" value="HisKA"/>
    <property type="match status" value="1"/>
</dbReference>
<dbReference type="EC" id="2.7.13.3" evidence="2"/>
<dbReference type="PRINTS" id="PR00344">
    <property type="entry name" value="BCTRLSENSOR"/>
</dbReference>
<proteinExistence type="predicted"/>
<dbReference type="InterPro" id="IPR036097">
    <property type="entry name" value="HisK_dim/P_sf"/>
</dbReference>
<dbReference type="Pfam" id="PF02518">
    <property type="entry name" value="HATPase_c"/>
    <property type="match status" value="1"/>
</dbReference>
<evidence type="ECO:0000313" key="8">
    <source>
        <dbReference type="Proteomes" id="UP000059542"/>
    </source>
</evidence>
<dbReference type="SUPFAM" id="SSF47384">
    <property type="entry name" value="Homodimeric domain of signal transducing histidine kinase"/>
    <property type="match status" value="1"/>
</dbReference>
<dbReference type="SMART" id="SM00387">
    <property type="entry name" value="HATPase_c"/>
    <property type="match status" value="1"/>
</dbReference>
<dbReference type="Gene3D" id="3.30.565.10">
    <property type="entry name" value="Histidine kinase-like ATPase, C-terminal domain"/>
    <property type="match status" value="1"/>
</dbReference>
<keyword evidence="5" id="KW-1133">Transmembrane helix</keyword>
<dbReference type="RefSeq" id="WP_068196596.1">
    <property type="nucleotide sequence ID" value="NZ_CP013909.1"/>
</dbReference>
<keyword evidence="5" id="KW-0472">Membrane</keyword>
<dbReference type="InterPro" id="IPR036890">
    <property type="entry name" value="HATPase_C_sf"/>
</dbReference>
<dbReference type="InterPro" id="IPR003594">
    <property type="entry name" value="HATPase_dom"/>
</dbReference>
<reference evidence="7 8" key="1">
    <citation type="submission" date="2015-12" db="EMBL/GenBank/DDBJ databases">
        <authorList>
            <person name="Shamseldin A."/>
            <person name="Moawad H."/>
            <person name="Abd El-Rahim W.M."/>
            <person name="Sadowsky M.J."/>
        </authorList>
    </citation>
    <scope>NUCLEOTIDE SEQUENCE [LARGE SCALE GENOMIC DNA]</scope>
    <source>
        <strain evidence="7 8">DG5B</strain>
    </source>
</reference>
<dbReference type="PANTHER" id="PTHR43065">
    <property type="entry name" value="SENSOR HISTIDINE KINASE"/>
    <property type="match status" value="1"/>
</dbReference>
<dbReference type="Gene3D" id="1.10.287.130">
    <property type="match status" value="1"/>
</dbReference>
<comment type="catalytic activity">
    <reaction evidence="1">
        <text>ATP + protein L-histidine = ADP + protein N-phospho-L-histidine.</text>
        <dbReference type="EC" id="2.7.13.3"/>
    </reaction>
</comment>
<dbReference type="CDD" id="cd00082">
    <property type="entry name" value="HisKA"/>
    <property type="match status" value="1"/>
</dbReference>
<dbReference type="Proteomes" id="UP000059542">
    <property type="component" value="Chromosome"/>
</dbReference>
<feature type="coiled-coil region" evidence="4">
    <location>
        <begin position="495"/>
        <end position="522"/>
    </location>
</feature>
<dbReference type="SUPFAM" id="SSF48452">
    <property type="entry name" value="TPR-like"/>
    <property type="match status" value="1"/>
</dbReference>
<evidence type="ECO:0000259" key="6">
    <source>
        <dbReference type="PROSITE" id="PS50109"/>
    </source>
</evidence>
<dbReference type="KEGG" id="hyg:AUC43_17385"/>
<protein>
    <recommendedName>
        <fullName evidence="2">histidine kinase</fullName>
        <ecNumber evidence="2">2.7.13.3</ecNumber>
    </recommendedName>
</protein>
<dbReference type="PANTHER" id="PTHR43065:SF42">
    <property type="entry name" value="TWO-COMPONENT SENSOR PPRA"/>
    <property type="match status" value="1"/>
</dbReference>
<evidence type="ECO:0000256" key="5">
    <source>
        <dbReference type="SAM" id="Phobius"/>
    </source>
</evidence>
<dbReference type="EMBL" id="CP013909">
    <property type="protein sequence ID" value="ALW86696.1"/>
    <property type="molecule type" value="Genomic_DNA"/>
</dbReference>
<keyword evidence="8" id="KW-1185">Reference proteome</keyword>
<gene>
    <name evidence="7" type="ORF">AUC43_17385</name>
</gene>
<dbReference type="InterPro" id="IPR011990">
    <property type="entry name" value="TPR-like_helical_dom_sf"/>
</dbReference>
<dbReference type="InterPro" id="IPR003661">
    <property type="entry name" value="HisK_dim/P_dom"/>
</dbReference>
<dbReference type="PROSITE" id="PS50109">
    <property type="entry name" value="HIS_KIN"/>
    <property type="match status" value="1"/>
</dbReference>
<keyword evidence="4" id="KW-0175">Coiled coil</keyword>
<name>A0A0U4C8T6_9BACT</name>
<dbReference type="SUPFAM" id="SSF55874">
    <property type="entry name" value="ATPase domain of HSP90 chaperone/DNA topoisomerase II/histidine kinase"/>
    <property type="match status" value="1"/>
</dbReference>
<feature type="domain" description="Histidine kinase" evidence="6">
    <location>
        <begin position="541"/>
        <end position="778"/>
    </location>
</feature>
<keyword evidence="5" id="KW-0812">Transmembrane</keyword>
<sequence length="778" mass="85506">MPASFPLILRRTQRLWPLLLLLASPLAAQIRLPVLSPADQARHRYWEATGDSLRRVLATQRADTARLRTLQHMIDVAPAQAESHMQDRDYEEVIALTGRLHRPERRAYRLLLHGNQLLKRKAVGPALDSLTAAIAVFDRLHRPVPDLLASIRFFFVAAGRLEARQAYYEGHLATYGQRGDTASMAVCYHGLAGYYNARGDHNRAIGYYLQAAEGYRYFDWNTSYNELATAGQLYAEWGNLAQALHYLRQSLAGQGGPRGQLPSSIAYRNWTMADVQLQLHQNSAALRAIDVGLAAAARDTAGFESAASTKAFGLVLKSAALLALGRPREAGPLLRTAEHLNDSLQLPLLSGLGYFQLDATWARYYTALGDEARAETHWLAAYRTARLSHATSLQLAYLRELTRFYQQRRRPAVAATYALAALALTDTLRASEGALHVTHYETERADQAQQQRIAALRLTQVQDAARARRQRLLLGATLAGLALLAGLGFVLWRGNRRQQQANAQLQAQRDQTAQALQHLQTTQAQLIQAEKMASLGELTAGIAHEIQNPLNFVNNFSEVSAELMLELEEAQAAGDGAEVSALANDVRQNLTKITEHGQRAAGIVKGMLEHSRASTGERQPTNLNALCDEYLRLAYHGLRAKDKSFNTELQTDFAPNLPLVEGVGADLGRVLLNLFNNAFYAVRQRQQAGEPGYQPQVGVRTVLLNQQVQIQVSDNGTGMSPDVQAKVFQPFFTTKPTGEGTGLGLSLSHDIIAQGHGGMLTVESQSGQGTIFCISLPA</sequence>
<evidence type="ECO:0000256" key="3">
    <source>
        <dbReference type="ARBA" id="ARBA00022553"/>
    </source>
</evidence>
<dbReference type="Gene3D" id="1.25.40.10">
    <property type="entry name" value="Tetratricopeptide repeat domain"/>
    <property type="match status" value="1"/>
</dbReference>
<evidence type="ECO:0000256" key="4">
    <source>
        <dbReference type="SAM" id="Coils"/>
    </source>
</evidence>
<dbReference type="STRING" id="1411621.AUC43_17385"/>